<dbReference type="PANTHER" id="PTHR31649">
    <property type="entry name" value="AGAP009604-PA"/>
    <property type="match status" value="1"/>
</dbReference>
<organism evidence="1 3">
    <name type="scientific">Macrostomum lignano</name>
    <dbReference type="NCBI Taxonomy" id="282301"/>
    <lineage>
        <taxon>Eukaryota</taxon>
        <taxon>Metazoa</taxon>
        <taxon>Spiralia</taxon>
        <taxon>Lophotrochozoa</taxon>
        <taxon>Platyhelminthes</taxon>
        <taxon>Rhabditophora</taxon>
        <taxon>Macrostomorpha</taxon>
        <taxon>Macrostomida</taxon>
        <taxon>Macrostomidae</taxon>
        <taxon>Macrostomum</taxon>
    </lineage>
</organism>
<dbReference type="STRING" id="282301.A0A1I8H8B2"/>
<dbReference type="WBParaSite" id="maker-uti_cns_0010114-snap-gene-0.3-mRNA-1">
    <property type="protein sequence ID" value="maker-uti_cns_0010114-snap-gene-0.3-mRNA-1"/>
    <property type="gene ID" value="maker-uti_cns_0010114-snap-gene-0.3"/>
</dbReference>
<dbReference type="SMART" id="SM00696">
    <property type="entry name" value="DM9"/>
    <property type="match status" value="2"/>
</dbReference>
<dbReference type="AlphaFoldDB" id="A0A1I8H8B2"/>
<proteinExistence type="predicted"/>
<reference evidence="2 3" key="1">
    <citation type="submission" date="2016-11" db="UniProtKB">
        <authorList>
            <consortium name="WormBaseParasite"/>
        </authorList>
    </citation>
    <scope>IDENTIFICATION</scope>
</reference>
<dbReference type="WBParaSite" id="maker-uti_cns_0004746-snap-gene-0.4-mRNA-1">
    <property type="protein sequence ID" value="maker-uti_cns_0004746-snap-gene-0.4-mRNA-1"/>
    <property type="gene ID" value="maker-uti_cns_0004746-snap-gene-0.4"/>
</dbReference>
<dbReference type="Pfam" id="PF11901">
    <property type="entry name" value="DM9"/>
    <property type="match status" value="1"/>
</dbReference>
<protein>
    <submittedName>
        <fullName evidence="2 3">DUF3421 domain-containing protein</fullName>
    </submittedName>
</protein>
<name>A0A1I8H8B2_9PLAT</name>
<dbReference type="OrthoDB" id="2142040at2759"/>
<sequence>MSRVNHNDIEGIELCLSWHPASNGDIPAGAVKAGEDCYVARAKHEGEWVPGKLSAGHTSAYVPYGDEEVPYSEYEVLVSSEIGHFGCGYQWLPAKGNSVPKGALVSGYDNGAPLYVARATFEGEVCCGKAQPDLECAYISWGGKEHKIVDDYEVLTMN</sequence>
<dbReference type="InterPro" id="IPR006616">
    <property type="entry name" value="DM9_repeat"/>
</dbReference>
<evidence type="ECO:0000313" key="1">
    <source>
        <dbReference type="Proteomes" id="UP000095280"/>
    </source>
</evidence>
<dbReference type="Proteomes" id="UP000095280">
    <property type="component" value="Unplaced"/>
</dbReference>
<dbReference type="WBParaSite" id="maker-uti_cns_0003782-snap-gene-0.3-mRNA-1">
    <property type="protein sequence ID" value="maker-uti_cns_0003782-snap-gene-0.3-mRNA-1"/>
    <property type="gene ID" value="maker-uti_cns_0003782-snap-gene-0.3"/>
</dbReference>
<dbReference type="WBParaSite" id="maker-uti_cns_0047524-snap-gene-0.4-mRNA-1">
    <property type="protein sequence ID" value="maker-uti_cns_0047524-snap-gene-0.4-mRNA-1"/>
    <property type="gene ID" value="maker-uti_cns_0047524-snap-gene-0.4"/>
</dbReference>
<accession>A0A1I8H8B2</accession>
<evidence type="ECO:0000313" key="2">
    <source>
        <dbReference type="WBParaSite" id="maker-uti_cns_0003782-snap-gene-0.3-mRNA-1"/>
    </source>
</evidence>
<dbReference type="WBParaSite" id="maker-uti_cns_0047523-snap-gene-0.9-mRNA-1">
    <property type="protein sequence ID" value="maker-uti_cns_0047523-snap-gene-0.9-mRNA-1"/>
    <property type="gene ID" value="maker-uti_cns_0047523-snap-gene-0.9"/>
</dbReference>
<keyword evidence="1" id="KW-1185">Reference proteome</keyword>
<evidence type="ECO:0000313" key="3">
    <source>
        <dbReference type="WBParaSite" id="maker-uti_cns_0004746-snap-gene-0.4-mRNA-1"/>
    </source>
</evidence>
<dbReference type="PANTHER" id="PTHR31649:SF11">
    <property type="entry name" value="PROTEIN UNZIPPED"/>
    <property type="match status" value="1"/>
</dbReference>